<dbReference type="EMBL" id="JBHSQH010000001">
    <property type="protein sequence ID" value="MFC5970894.1"/>
    <property type="molecule type" value="Genomic_DNA"/>
</dbReference>
<evidence type="ECO:0000313" key="4">
    <source>
        <dbReference type="Proteomes" id="UP001596099"/>
    </source>
</evidence>
<accession>A0ABD5RL16</accession>
<keyword evidence="4" id="KW-1185">Reference proteome</keyword>
<proteinExistence type="predicted"/>
<feature type="domain" description="DUF8142" evidence="2">
    <location>
        <begin position="7"/>
        <end position="66"/>
    </location>
</feature>
<organism evidence="3 4">
    <name type="scientific">Halomarina salina</name>
    <dbReference type="NCBI Taxonomy" id="1872699"/>
    <lineage>
        <taxon>Archaea</taxon>
        <taxon>Methanobacteriati</taxon>
        <taxon>Methanobacteriota</taxon>
        <taxon>Stenosarchaea group</taxon>
        <taxon>Halobacteria</taxon>
        <taxon>Halobacteriales</taxon>
        <taxon>Natronomonadaceae</taxon>
        <taxon>Halomarina</taxon>
    </lineage>
</organism>
<dbReference type="RefSeq" id="WP_247413810.1">
    <property type="nucleotide sequence ID" value="NZ_JALLGW010000001.1"/>
</dbReference>
<comment type="caution">
    <text evidence="3">The sequence shown here is derived from an EMBL/GenBank/DDBJ whole genome shotgun (WGS) entry which is preliminary data.</text>
</comment>
<keyword evidence="1" id="KW-0472">Membrane</keyword>
<name>A0ABD5RL16_9EURY</name>
<sequence length="80" mass="8940">MATEFTVSRKLASLYIAPFVLLGLADIALLLFWGLDPLWGFMILPPILFISVIGWIAIRTGFARDRVDDEEETGVDEELA</sequence>
<evidence type="ECO:0000313" key="3">
    <source>
        <dbReference type="EMBL" id="MFC5970894.1"/>
    </source>
</evidence>
<gene>
    <name evidence="3" type="ORF">ACFPYI_06065</name>
</gene>
<feature type="transmembrane region" description="Helical" evidence="1">
    <location>
        <begin position="12"/>
        <end position="33"/>
    </location>
</feature>
<evidence type="ECO:0000256" key="1">
    <source>
        <dbReference type="SAM" id="Phobius"/>
    </source>
</evidence>
<dbReference type="AlphaFoldDB" id="A0ABD5RL16"/>
<protein>
    <recommendedName>
        <fullName evidence="2">DUF8142 domain-containing protein</fullName>
    </recommendedName>
</protein>
<feature type="transmembrane region" description="Helical" evidence="1">
    <location>
        <begin position="39"/>
        <end position="58"/>
    </location>
</feature>
<reference evidence="3 4" key="1">
    <citation type="journal article" date="2019" name="Int. J. Syst. Evol. Microbiol.">
        <title>The Global Catalogue of Microorganisms (GCM) 10K type strain sequencing project: providing services to taxonomists for standard genome sequencing and annotation.</title>
        <authorList>
            <consortium name="The Broad Institute Genomics Platform"/>
            <consortium name="The Broad Institute Genome Sequencing Center for Infectious Disease"/>
            <person name="Wu L."/>
            <person name="Ma J."/>
        </authorList>
    </citation>
    <scope>NUCLEOTIDE SEQUENCE [LARGE SCALE GENOMIC DNA]</scope>
    <source>
        <strain evidence="3 4">CGMCC 1.12543</strain>
    </source>
</reference>
<dbReference type="Proteomes" id="UP001596099">
    <property type="component" value="Unassembled WGS sequence"/>
</dbReference>
<keyword evidence="1" id="KW-0812">Transmembrane</keyword>
<keyword evidence="1" id="KW-1133">Transmembrane helix</keyword>
<dbReference type="Pfam" id="PF26465">
    <property type="entry name" value="DUF8142"/>
    <property type="match status" value="1"/>
</dbReference>
<evidence type="ECO:0000259" key="2">
    <source>
        <dbReference type="Pfam" id="PF26465"/>
    </source>
</evidence>
<dbReference type="InterPro" id="IPR058455">
    <property type="entry name" value="DUF8142"/>
</dbReference>